<proteinExistence type="inferred from homology"/>
<name>A0A2W7N5X9_9RHOB</name>
<evidence type="ECO:0000256" key="4">
    <source>
        <dbReference type="ARBA" id="ARBA00022884"/>
    </source>
</evidence>
<comment type="caution">
    <text evidence="7">The sequence shown here is derived from an EMBL/GenBank/DDBJ whole genome shotgun (WGS) entry which is preliminary data.</text>
</comment>
<keyword evidence="2 5" id="KW-0808">Transferase</keyword>
<keyword evidence="1 5" id="KW-0489">Methyltransferase</keyword>
<dbReference type="SUPFAM" id="SSF53335">
    <property type="entry name" value="S-adenosyl-L-methionine-dependent methyltransferases"/>
    <property type="match status" value="1"/>
</dbReference>
<keyword evidence="8" id="KW-1185">Reference proteome</keyword>
<dbReference type="AlphaFoldDB" id="A0A2W7N5X9"/>
<dbReference type="InterPro" id="IPR006027">
    <property type="entry name" value="NusB_RsmB_TIM44"/>
</dbReference>
<reference evidence="7 8" key="1">
    <citation type="submission" date="2018-06" db="EMBL/GenBank/DDBJ databases">
        <title>Genomic Encyclopedia of Archaeal and Bacterial Type Strains, Phase II (KMG-II): from individual species to whole genera.</title>
        <authorList>
            <person name="Goeker M."/>
        </authorList>
    </citation>
    <scope>NUCLEOTIDE SEQUENCE [LARGE SCALE GENOMIC DNA]</scope>
    <source>
        <strain evidence="7 8">DSM 22009</strain>
    </source>
</reference>
<dbReference type="Pfam" id="PF01189">
    <property type="entry name" value="Methyltr_RsmB-F"/>
    <property type="match status" value="1"/>
</dbReference>
<dbReference type="PANTHER" id="PTHR22807:SF61">
    <property type="entry name" value="NOL1_NOP2_SUN FAMILY PROTEIN _ ANTITERMINATION NUSB DOMAIN-CONTAINING PROTEIN"/>
    <property type="match status" value="1"/>
</dbReference>
<keyword evidence="3 5" id="KW-0949">S-adenosyl-L-methionine</keyword>
<dbReference type="InterPro" id="IPR023267">
    <property type="entry name" value="RCMT"/>
</dbReference>
<dbReference type="InterPro" id="IPR049560">
    <property type="entry name" value="MeTrfase_RsmB-F_NOP2_cat"/>
</dbReference>
<evidence type="ECO:0000256" key="3">
    <source>
        <dbReference type="ARBA" id="ARBA00022691"/>
    </source>
</evidence>
<evidence type="ECO:0000313" key="8">
    <source>
        <dbReference type="Proteomes" id="UP000248916"/>
    </source>
</evidence>
<dbReference type="InterPro" id="IPR029063">
    <property type="entry name" value="SAM-dependent_MTases_sf"/>
</dbReference>
<dbReference type="Pfam" id="PF01029">
    <property type="entry name" value="NusB"/>
    <property type="match status" value="1"/>
</dbReference>
<dbReference type="Gene3D" id="1.10.940.10">
    <property type="entry name" value="NusB-like"/>
    <property type="match status" value="1"/>
</dbReference>
<sequence>MSQTADPVRAAALRLLWEVLEERRLLPEVTARIVAPLDPPDRARAQRLATGTLRWMDRADRALGPFLRMKPWPGVHNALRLALYEIYVDGAAPHGAVSAAVDLVRTMERGQSQAGLANGVLRNVIRKGDWEALPLPRLPKWLRKPLVADYGKDTVAAMEAAFARGAPIDLTVKSDPEGWAERLGGQVLPTGSVRLPGAPQVTALPGYVDGRWWVQDAAAALPVRLLAPAPGERVLDFCAAPGGKTLQLAAAGAEVTALDISEGRMGRVRENLDRCNLRAELVVADALDYRPDRAYDAVLLDAPCSATGTIRRHPDLPYAKTGEEFPALFGLQERLIDRALACLRPGGRLVFCTCSLLVDEGEEQVRDALARHPGLTVDRAAAELPGLAPDSIGAEGGLRVRPDAWPDLGGMDGFYMVSLRVPAEGGTAGTP</sequence>
<dbReference type="GO" id="GO:0008173">
    <property type="term" value="F:RNA methyltransferase activity"/>
    <property type="evidence" value="ECO:0007669"/>
    <property type="project" value="InterPro"/>
</dbReference>
<dbReference type="Proteomes" id="UP000248916">
    <property type="component" value="Unassembled WGS sequence"/>
</dbReference>
<feature type="domain" description="SAM-dependent MTase RsmB/NOP-type" evidence="6">
    <location>
        <begin position="130"/>
        <end position="422"/>
    </location>
</feature>
<dbReference type="InterPro" id="IPR001678">
    <property type="entry name" value="MeTrfase_RsmB-F_NOP2_dom"/>
</dbReference>
<dbReference type="RefSeq" id="WP_111537575.1">
    <property type="nucleotide sequence ID" value="NZ_QKZL01000009.1"/>
</dbReference>
<dbReference type="GO" id="GO:0006355">
    <property type="term" value="P:regulation of DNA-templated transcription"/>
    <property type="evidence" value="ECO:0007669"/>
    <property type="project" value="InterPro"/>
</dbReference>
<feature type="binding site" evidence="5">
    <location>
        <position position="285"/>
    </location>
    <ligand>
        <name>S-adenosyl-L-methionine</name>
        <dbReference type="ChEBI" id="CHEBI:59789"/>
    </ligand>
</feature>
<dbReference type="CDD" id="cd02440">
    <property type="entry name" value="AdoMet_MTases"/>
    <property type="match status" value="1"/>
</dbReference>
<dbReference type="GO" id="GO:0003723">
    <property type="term" value="F:RNA binding"/>
    <property type="evidence" value="ECO:0007669"/>
    <property type="project" value="UniProtKB-UniRule"/>
</dbReference>
<dbReference type="OrthoDB" id="9810297at2"/>
<organism evidence="7 8">
    <name type="scientific">Palleronia aestuarii</name>
    <dbReference type="NCBI Taxonomy" id="568105"/>
    <lineage>
        <taxon>Bacteria</taxon>
        <taxon>Pseudomonadati</taxon>
        <taxon>Pseudomonadota</taxon>
        <taxon>Alphaproteobacteria</taxon>
        <taxon>Rhodobacterales</taxon>
        <taxon>Roseobacteraceae</taxon>
        <taxon>Palleronia</taxon>
    </lineage>
</organism>
<feature type="active site" description="Nucleophile" evidence="5">
    <location>
        <position position="354"/>
    </location>
</feature>
<evidence type="ECO:0000256" key="1">
    <source>
        <dbReference type="ARBA" id="ARBA00022603"/>
    </source>
</evidence>
<dbReference type="PROSITE" id="PS51686">
    <property type="entry name" value="SAM_MT_RSMB_NOP"/>
    <property type="match status" value="1"/>
</dbReference>
<gene>
    <name evidence="7" type="ORF">LX81_02448</name>
</gene>
<protein>
    <submittedName>
        <fullName evidence="7">16S rRNA (Cytosine967-C5)-methyltransferase</fullName>
    </submittedName>
</protein>
<feature type="binding site" evidence="5">
    <location>
        <position position="259"/>
    </location>
    <ligand>
        <name>S-adenosyl-L-methionine</name>
        <dbReference type="ChEBI" id="CHEBI:59789"/>
    </ligand>
</feature>
<accession>A0A2W7N5X9</accession>
<feature type="binding site" evidence="5">
    <location>
        <begin position="238"/>
        <end position="244"/>
    </location>
    <ligand>
        <name>S-adenosyl-L-methionine</name>
        <dbReference type="ChEBI" id="CHEBI:59789"/>
    </ligand>
</feature>
<dbReference type="GO" id="GO:0001510">
    <property type="term" value="P:RNA methylation"/>
    <property type="evidence" value="ECO:0007669"/>
    <property type="project" value="InterPro"/>
</dbReference>
<dbReference type="InterPro" id="IPR035926">
    <property type="entry name" value="NusB-like_sf"/>
</dbReference>
<evidence type="ECO:0000259" key="6">
    <source>
        <dbReference type="PROSITE" id="PS51686"/>
    </source>
</evidence>
<evidence type="ECO:0000313" key="7">
    <source>
        <dbReference type="EMBL" id="PZX15815.1"/>
    </source>
</evidence>
<feature type="binding site" evidence="5">
    <location>
        <position position="301"/>
    </location>
    <ligand>
        <name>S-adenosyl-L-methionine</name>
        <dbReference type="ChEBI" id="CHEBI:59789"/>
    </ligand>
</feature>
<evidence type="ECO:0000256" key="5">
    <source>
        <dbReference type="PROSITE-ProRule" id="PRU01023"/>
    </source>
</evidence>
<dbReference type="PANTHER" id="PTHR22807">
    <property type="entry name" value="NOP2 YEAST -RELATED NOL1/NOP2/FMU SUN DOMAIN-CONTAINING"/>
    <property type="match status" value="1"/>
</dbReference>
<dbReference type="PRINTS" id="PR02008">
    <property type="entry name" value="RCMTFAMILY"/>
</dbReference>
<dbReference type="EMBL" id="QKZL01000009">
    <property type="protein sequence ID" value="PZX15815.1"/>
    <property type="molecule type" value="Genomic_DNA"/>
</dbReference>
<comment type="similarity">
    <text evidence="5">Belongs to the class I-like SAM-binding methyltransferase superfamily. RsmB/NOP family.</text>
</comment>
<keyword evidence="4 5" id="KW-0694">RNA-binding</keyword>
<dbReference type="Gene3D" id="3.40.50.150">
    <property type="entry name" value="Vaccinia Virus protein VP39"/>
    <property type="match status" value="1"/>
</dbReference>
<dbReference type="SUPFAM" id="SSF48013">
    <property type="entry name" value="NusB-like"/>
    <property type="match status" value="1"/>
</dbReference>
<evidence type="ECO:0000256" key="2">
    <source>
        <dbReference type="ARBA" id="ARBA00022679"/>
    </source>
</evidence>